<sequence>MDVTTRSRGSPNAHMHRQKSQTTSGMSIPMRKATSSKVSTVLRRDRQNRHANSTGAFADWGKTSKKTLSDVWSKCQQ</sequence>
<accession>A0A9I9DA75</accession>
<name>A0A9I9DA75_CUCME</name>
<protein>
    <submittedName>
        <fullName evidence="2">Uncharacterized protein</fullName>
    </submittedName>
</protein>
<organism evidence="2">
    <name type="scientific">Cucumis melo</name>
    <name type="common">Muskmelon</name>
    <dbReference type="NCBI Taxonomy" id="3656"/>
    <lineage>
        <taxon>Eukaryota</taxon>
        <taxon>Viridiplantae</taxon>
        <taxon>Streptophyta</taxon>
        <taxon>Embryophyta</taxon>
        <taxon>Tracheophyta</taxon>
        <taxon>Spermatophyta</taxon>
        <taxon>Magnoliopsida</taxon>
        <taxon>eudicotyledons</taxon>
        <taxon>Gunneridae</taxon>
        <taxon>Pentapetalae</taxon>
        <taxon>rosids</taxon>
        <taxon>fabids</taxon>
        <taxon>Cucurbitales</taxon>
        <taxon>Cucurbitaceae</taxon>
        <taxon>Benincaseae</taxon>
        <taxon>Cucumis</taxon>
    </lineage>
</organism>
<feature type="compositionally biased region" description="Polar residues" evidence="1">
    <location>
        <begin position="1"/>
        <end position="10"/>
    </location>
</feature>
<dbReference type="EnsemblPlants" id="MELO3C015641.2.1">
    <property type="protein sequence ID" value="MELO3C015641.2.1"/>
    <property type="gene ID" value="MELO3C015641.2"/>
</dbReference>
<evidence type="ECO:0000256" key="1">
    <source>
        <dbReference type="SAM" id="MobiDB-lite"/>
    </source>
</evidence>
<evidence type="ECO:0000313" key="2">
    <source>
        <dbReference type="EnsemblPlants" id="MELO3C015641.2.1"/>
    </source>
</evidence>
<dbReference type="Gramene" id="MELO3C015641.2.1">
    <property type="protein sequence ID" value="MELO3C015641.2.1"/>
    <property type="gene ID" value="MELO3C015641.2"/>
</dbReference>
<proteinExistence type="predicted"/>
<feature type="region of interest" description="Disordered" evidence="1">
    <location>
        <begin position="1"/>
        <end position="60"/>
    </location>
</feature>
<dbReference type="AlphaFoldDB" id="A0A9I9DA75"/>
<reference evidence="2" key="1">
    <citation type="submission" date="2023-03" db="UniProtKB">
        <authorList>
            <consortium name="EnsemblPlants"/>
        </authorList>
    </citation>
    <scope>IDENTIFICATION</scope>
</reference>